<dbReference type="InterPro" id="IPR006224">
    <property type="entry name" value="PsdUridine_synth_RluA-like_CS"/>
</dbReference>
<comment type="caution">
    <text evidence="2">The sequence shown here is derived from an EMBL/GenBank/DDBJ whole genome shotgun (WGS) entry which is preliminary data.</text>
</comment>
<evidence type="ECO:0000313" key="2">
    <source>
        <dbReference type="EMBL" id="MBD7959173.1"/>
    </source>
</evidence>
<dbReference type="InterPro" id="IPR050188">
    <property type="entry name" value="RluA_PseudoU_synthase"/>
</dbReference>
<dbReference type="SUPFAM" id="SSF55120">
    <property type="entry name" value="Pseudouridine synthase"/>
    <property type="match status" value="1"/>
</dbReference>
<sequence length="305" mass="34349">MHNTHDPRVLPLREGVKPSCIVLPGTGAGSCLDFLAQRLSGVSRQGWLDRIERGEVVDELGRCIEVATPLLHGLRVYYYREVVTEPEVPFEARVLFQDAHILVADKPHFLPVTPGGSYLQNTLLIRLKNQLGLPDLSPVHRIDRDTAGLVLFAIRRQDRGAYQALFRQRTVHKAYEAIAPWNPAVAFPREHASRMQESENFIRMQEVDGVPNSFTHMELLEHNERWGRYALSPVSGKRHQLRVHMASLGLGLKGDGLYPVVDDAAEGDFSRPLMLLAKTLEFQDPMTGQQHKFSTQQSLGALPRD</sequence>
<keyword evidence="3" id="KW-1185">Reference proteome</keyword>
<protein>
    <submittedName>
        <fullName evidence="2">Pseudouridine synthase</fullName>
    </submittedName>
</protein>
<organism evidence="2 3">
    <name type="scientific">Comamonas avium</name>
    <dbReference type="NCBI Taxonomy" id="2762231"/>
    <lineage>
        <taxon>Bacteria</taxon>
        <taxon>Pseudomonadati</taxon>
        <taxon>Pseudomonadota</taxon>
        <taxon>Betaproteobacteria</taxon>
        <taxon>Burkholderiales</taxon>
        <taxon>Comamonadaceae</taxon>
        <taxon>Comamonas</taxon>
    </lineage>
</organism>
<dbReference type="RefSeq" id="WP_191721584.1">
    <property type="nucleotide sequence ID" value="NZ_JACSQK010000001.1"/>
</dbReference>
<reference evidence="2 3" key="1">
    <citation type="submission" date="2020-08" db="EMBL/GenBank/DDBJ databases">
        <title>A Genomic Blueprint of the Chicken Gut Microbiome.</title>
        <authorList>
            <person name="Gilroy R."/>
            <person name="Ravi A."/>
            <person name="Getino M."/>
            <person name="Pursley I."/>
            <person name="Horton D.L."/>
            <person name="Alikhan N.-F."/>
            <person name="Baker D."/>
            <person name="Gharbi K."/>
            <person name="Hall N."/>
            <person name="Watson M."/>
            <person name="Adriaenssens E.M."/>
            <person name="Foster-Nyarko E."/>
            <person name="Jarju S."/>
            <person name="Secka A."/>
            <person name="Antonio M."/>
            <person name="Oren A."/>
            <person name="Chaudhuri R."/>
            <person name="La Ragione R.M."/>
            <person name="Hildebrand F."/>
            <person name="Pallen M.J."/>
        </authorList>
    </citation>
    <scope>NUCLEOTIDE SEQUENCE [LARGE SCALE GENOMIC DNA]</scope>
    <source>
        <strain evidence="2 3">Sa2CVA6</strain>
    </source>
</reference>
<dbReference type="PANTHER" id="PTHR21600">
    <property type="entry name" value="MITOCHONDRIAL RNA PSEUDOURIDINE SYNTHASE"/>
    <property type="match status" value="1"/>
</dbReference>
<dbReference type="EMBL" id="JACSQK010000001">
    <property type="protein sequence ID" value="MBD7959173.1"/>
    <property type="molecule type" value="Genomic_DNA"/>
</dbReference>
<evidence type="ECO:0000259" key="1">
    <source>
        <dbReference type="Pfam" id="PF00849"/>
    </source>
</evidence>
<dbReference type="InterPro" id="IPR006145">
    <property type="entry name" value="PsdUridine_synth_RsuA/RluA"/>
</dbReference>
<dbReference type="Gene3D" id="3.30.2350.10">
    <property type="entry name" value="Pseudouridine synthase"/>
    <property type="match status" value="1"/>
</dbReference>
<dbReference type="Pfam" id="PF00849">
    <property type="entry name" value="PseudoU_synth_2"/>
    <property type="match status" value="1"/>
</dbReference>
<dbReference type="PROSITE" id="PS01129">
    <property type="entry name" value="PSI_RLU"/>
    <property type="match status" value="1"/>
</dbReference>
<name>A0ABR8S6S9_9BURK</name>
<dbReference type="PANTHER" id="PTHR21600:SF84">
    <property type="entry name" value="PSEUDOURIDINE SYNTHASE RSUA_RLUA-LIKE DOMAIN-CONTAINING PROTEIN"/>
    <property type="match status" value="1"/>
</dbReference>
<dbReference type="InterPro" id="IPR020103">
    <property type="entry name" value="PsdUridine_synth_cat_dom_sf"/>
</dbReference>
<gene>
    <name evidence="2" type="ORF">H9646_01660</name>
</gene>
<feature type="domain" description="Pseudouridine synthase RsuA/RluA-like" evidence="1">
    <location>
        <begin position="100"/>
        <end position="247"/>
    </location>
</feature>
<dbReference type="Proteomes" id="UP000634919">
    <property type="component" value="Unassembled WGS sequence"/>
</dbReference>
<evidence type="ECO:0000313" key="3">
    <source>
        <dbReference type="Proteomes" id="UP000634919"/>
    </source>
</evidence>
<proteinExistence type="predicted"/>
<accession>A0ABR8S6S9</accession>